<dbReference type="InterPro" id="IPR036457">
    <property type="entry name" value="PPM-type-like_dom_sf"/>
</dbReference>
<evidence type="ECO:0000259" key="3">
    <source>
        <dbReference type="PROSITE" id="PS51746"/>
    </source>
</evidence>
<dbReference type="SMART" id="SM00220">
    <property type="entry name" value="S_TKc"/>
    <property type="match status" value="1"/>
</dbReference>
<dbReference type="Proteomes" id="UP000002630">
    <property type="component" value="Linkage Group LG02"/>
</dbReference>
<feature type="domain" description="PPM-type phosphatase" evidence="3">
    <location>
        <begin position="761"/>
        <end position="1162"/>
    </location>
</feature>
<dbReference type="EMBL" id="FN647812">
    <property type="protein sequence ID" value="CBN78348.1"/>
    <property type="molecule type" value="Genomic_DNA"/>
</dbReference>
<dbReference type="Pfam" id="PF00069">
    <property type="entry name" value="Pkinase"/>
    <property type="match status" value="2"/>
</dbReference>
<dbReference type="OMA" id="PEAYDLW"/>
<dbReference type="GO" id="GO:0004722">
    <property type="term" value="F:protein serine/threonine phosphatase activity"/>
    <property type="evidence" value="ECO:0007669"/>
    <property type="project" value="InterPro"/>
</dbReference>
<dbReference type="GO" id="GO:0005524">
    <property type="term" value="F:ATP binding"/>
    <property type="evidence" value="ECO:0007669"/>
    <property type="project" value="InterPro"/>
</dbReference>
<dbReference type="InParanoid" id="D8LCY1"/>
<evidence type="ECO:0000313" key="4">
    <source>
        <dbReference type="EMBL" id="CBN78348.1"/>
    </source>
</evidence>
<dbReference type="PROSITE" id="PS51746">
    <property type="entry name" value="PPM_2"/>
    <property type="match status" value="1"/>
</dbReference>
<dbReference type="InterPro" id="IPR008271">
    <property type="entry name" value="Ser/Thr_kinase_AS"/>
</dbReference>
<organism evidence="4 5">
    <name type="scientific">Ectocarpus siliculosus</name>
    <name type="common">Brown alga</name>
    <name type="synonym">Conferva siliculosa</name>
    <dbReference type="NCBI Taxonomy" id="2880"/>
    <lineage>
        <taxon>Eukaryota</taxon>
        <taxon>Sar</taxon>
        <taxon>Stramenopiles</taxon>
        <taxon>Ochrophyta</taxon>
        <taxon>PX clade</taxon>
        <taxon>Phaeophyceae</taxon>
        <taxon>Ectocarpales</taxon>
        <taxon>Ectocarpaceae</taxon>
        <taxon>Ectocarpus</taxon>
    </lineage>
</organism>
<dbReference type="OrthoDB" id="10264738at2759"/>
<dbReference type="InterPro" id="IPR015655">
    <property type="entry name" value="PP2C"/>
</dbReference>
<feature type="compositionally biased region" description="Basic and acidic residues" evidence="1">
    <location>
        <begin position="1108"/>
        <end position="1118"/>
    </location>
</feature>
<dbReference type="SUPFAM" id="SSF56112">
    <property type="entry name" value="Protein kinase-like (PK-like)"/>
    <property type="match status" value="1"/>
</dbReference>
<dbReference type="GO" id="GO:0004672">
    <property type="term" value="F:protein kinase activity"/>
    <property type="evidence" value="ECO:0007669"/>
    <property type="project" value="InterPro"/>
</dbReference>
<reference evidence="4 5" key="1">
    <citation type="journal article" date="2010" name="Nature">
        <title>The Ectocarpus genome and the independent evolution of multicellularity in brown algae.</title>
        <authorList>
            <person name="Cock J.M."/>
            <person name="Sterck L."/>
            <person name="Rouze P."/>
            <person name="Scornet D."/>
            <person name="Allen A.E."/>
            <person name="Amoutzias G."/>
            <person name="Anthouard V."/>
            <person name="Artiguenave F."/>
            <person name="Aury J.M."/>
            <person name="Badger J.H."/>
            <person name="Beszteri B."/>
            <person name="Billiau K."/>
            <person name="Bonnet E."/>
            <person name="Bothwell J.H."/>
            <person name="Bowler C."/>
            <person name="Boyen C."/>
            <person name="Brownlee C."/>
            <person name="Carrano C.J."/>
            <person name="Charrier B."/>
            <person name="Cho G.Y."/>
            <person name="Coelho S.M."/>
            <person name="Collen J."/>
            <person name="Corre E."/>
            <person name="Da Silva C."/>
            <person name="Delage L."/>
            <person name="Delaroque N."/>
            <person name="Dittami S.M."/>
            <person name="Doulbeau S."/>
            <person name="Elias M."/>
            <person name="Farnham G."/>
            <person name="Gachon C.M."/>
            <person name="Gschloessl B."/>
            <person name="Heesch S."/>
            <person name="Jabbari K."/>
            <person name="Jubin C."/>
            <person name="Kawai H."/>
            <person name="Kimura K."/>
            <person name="Kloareg B."/>
            <person name="Kupper F.C."/>
            <person name="Lang D."/>
            <person name="Le Bail A."/>
            <person name="Leblanc C."/>
            <person name="Lerouge P."/>
            <person name="Lohr M."/>
            <person name="Lopez P.J."/>
            <person name="Martens C."/>
            <person name="Maumus F."/>
            <person name="Michel G."/>
            <person name="Miranda-Saavedra D."/>
            <person name="Morales J."/>
            <person name="Moreau H."/>
            <person name="Motomura T."/>
            <person name="Nagasato C."/>
            <person name="Napoli C.A."/>
            <person name="Nelson D.R."/>
            <person name="Nyvall-Collen P."/>
            <person name="Peters A.F."/>
            <person name="Pommier C."/>
            <person name="Potin P."/>
            <person name="Poulain J."/>
            <person name="Quesneville H."/>
            <person name="Read B."/>
            <person name="Rensing S.A."/>
            <person name="Ritter A."/>
            <person name="Rousvoal S."/>
            <person name="Samanta M."/>
            <person name="Samson G."/>
            <person name="Schroeder D.C."/>
            <person name="Segurens B."/>
            <person name="Strittmatter M."/>
            <person name="Tonon T."/>
            <person name="Tregear J.W."/>
            <person name="Valentin K."/>
            <person name="von Dassow P."/>
            <person name="Yamagishi T."/>
            <person name="Van de Peer Y."/>
            <person name="Wincker P."/>
        </authorList>
    </citation>
    <scope>NUCLEOTIDE SEQUENCE [LARGE SCALE GENOMIC DNA]</scope>
    <source>
        <strain evidence="5">Ec32 / CCAP1310/4</strain>
    </source>
</reference>
<dbReference type="Pfam" id="PF00481">
    <property type="entry name" value="PP2C"/>
    <property type="match status" value="2"/>
</dbReference>
<feature type="compositionally biased region" description="Pro residues" evidence="1">
    <location>
        <begin position="141"/>
        <end position="150"/>
    </location>
</feature>
<sequence length="1165" mass="122825">MSPCPRRIVLNTLGAVIVVSVCFFCKTVEDAGFNKLRPKKLALATPSSSGADAGGGGDREGSSNNNNADAAVDNIAADAAVESLAPDGEQLVSLKPGDHIGPYRLQEHLGYLGSRPVHEYDPAFHPHAAKRVGFSPRGMLSPPPRPPVCPPTRRGAASRPSSRRNGAEGGGEGGDALVLKGGPEDNAAEGSYRLKRRFEGGSHGEVWRGVRLGPDGKPSLADGYVLKRMLLEKGQHVLQAGIREIYFGELLQSLGGSPQIARAGEEAAGAGWGVGGPWDAGEAVPTEMWLVFRDEGTSLRHYLYTEREAEGFVLHGQSYFWRDMRLDPEGPEVMKSILRQTLEGTRFLHETGVVHRDLKPSNLIVSLPPVAAAAATTTTTRHAPPPGPRPGSGDPTGDGRRTGGSFESADVGGEHEQRSSSSTSSSARRTRLLLRVADFSSAVDEGAMPAGLYGTEGPGQSEETLQYAPPEVLFDPETAYSAQRPESYDMWSIGVILLELILGTPEVFTVDQRTRAILDRDLAFEDDEVRAKALFLAVRGDMCIYSGPGSHDGEGSSSPLGDTAVVNERCTLADLGGAVHTRDALDIGFPDQWGLDLLWRLLRWDPMSRISASDALEHAYFVGPYRSRRDGTLHATQRNAMEYDGWFTGSKRINPTALAPRSPPSPYAAVWGAATPPGGDGFDDKRRGGLVPSAEPPRAATRGEANGSFTLDHQHTLNLRYTCPKTIDHASSRGRSIVPTGPITDGQSFLPTLPKLPFHPHSGWCDVQGRRSRIKDYHSILFQEDYKFYGVFDGHCGTRAAKFASRALHLNLEVFLNAQEAAQPSLPPQPPSPDDDAPPENNASIERAVRRAFRKTQEDFLGLVHPGGGSGATPRPPPPSEGARETETGVPAAAEGVAAAAAAAAVSEDDSGTTATVALVYPDVTVVAHVGDSRAVLCCDDAGRAVEITEDHTPYSASERARVEANGGSVEHRGVLRVNGELAVTRTLGNRRLSRDGVLSSEPDVVFVSHGNGSDNDDDAGGGGGGGGSGGSGSGGSGSGSGGKNTAFLVLASDGLWDVVSSQEAVDMVKEVILGSSPSPFPPSHAPQGASAVVDAAAGVGGGGARPGPDEKPRRRDGGGGVPRGYGSYVPGQTFQVAATALTHEAYVRGSTDNIGVCVVDLRHH</sequence>
<dbReference type="eggNOG" id="KOG0698">
    <property type="taxonomic scope" value="Eukaryota"/>
</dbReference>
<dbReference type="AlphaFoldDB" id="D8LCY1"/>
<feature type="region of interest" description="Disordered" evidence="1">
    <location>
        <begin position="861"/>
        <end position="889"/>
    </location>
</feature>
<gene>
    <name evidence="4" type="ORF">Esi_0112_0011</name>
</gene>
<keyword evidence="5" id="KW-1185">Reference proteome</keyword>
<dbReference type="PROSITE" id="PS00108">
    <property type="entry name" value="PROTEIN_KINASE_ST"/>
    <property type="match status" value="1"/>
</dbReference>
<dbReference type="SUPFAM" id="SSF81606">
    <property type="entry name" value="PP2C-like"/>
    <property type="match status" value="1"/>
</dbReference>
<dbReference type="EMBL" id="FN649727">
    <property type="protein sequence ID" value="CBN78348.1"/>
    <property type="molecule type" value="Genomic_DNA"/>
</dbReference>
<evidence type="ECO:0000313" key="5">
    <source>
        <dbReference type="Proteomes" id="UP000002630"/>
    </source>
</evidence>
<feature type="region of interest" description="Disordered" evidence="1">
    <location>
        <begin position="1098"/>
        <end position="1126"/>
    </location>
</feature>
<dbReference type="CDD" id="cd00143">
    <property type="entry name" value="PP2Cc"/>
    <property type="match status" value="1"/>
</dbReference>
<dbReference type="InterPro" id="IPR011009">
    <property type="entry name" value="Kinase-like_dom_sf"/>
</dbReference>
<dbReference type="STRING" id="2880.D8LCY1"/>
<dbReference type="Gene3D" id="1.10.510.10">
    <property type="entry name" value="Transferase(Phosphotransferase) domain 1"/>
    <property type="match status" value="1"/>
</dbReference>
<dbReference type="PANTHER" id="PTHR47992">
    <property type="entry name" value="PROTEIN PHOSPHATASE"/>
    <property type="match status" value="1"/>
</dbReference>
<evidence type="ECO:0000259" key="2">
    <source>
        <dbReference type="PROSITE" id="PS50011"/>
    </source>
</evidence>
<feature type="region of interest" description="Disordered" evidence="1">
    <location>
        <begin position="374"/>
        <end position="427"/>
    </location>
</feature>
<name>D8LCY1_ECTSI</name>
<accession>D8LCY1</accession>
<feature type="domain" description="Protein kinase" evidence="2">
    <location>
        <begin position="192"/>
        <end position="621"/>
    </location>
</feature>
<dbReference type="PROSITE" id="PS50011">
    <property type="entry name" value="PROTEIN_KINASE_DOM"/>
    <property type="match status" value="1"/>
</dbReference>
<feature type="compositionally biased region" description="Low complexity" evidence="1">
    <location>
        <begin position="151"/>
        <end position="164"/>
    </location>
</feature>
<dbReference type="Gene3D" id="3.60.40.10">
    <property type="entry name" value="PPM-type phosphatase domain"/>
    <property type="match status" value="1"/>
</dbReference>
<proteinExistence type="predicted"/>
<dbReference type="SMART" id="SM00332">
    <property type="entry name" value="PP2Cc"/>
    <property type="match status" value="1"/>
</dbReference>
<evidence type="ECO:0000256" key="1">
    <source>
        <dbReference type="SAM" id="MobiDB-lite"/>
    </source>
</evidence>
<feature type="region of interest" description="Disordered" evidence="1">
    <location>
        <begin position="133"/>
        <end position="185"/>
    </location>
</feature>
<feature type="region of interest" description="Disordered" evidence="1">
    <location>
        <begin position="676"/>
        <end position="705"/>
    </location>
</feature>
<feature type="compositionally biased region" description="Gly residues" evidence="1">
    <location>
        <begin position="1021"/>
        <end position="1042"/>
    </location>
</feature>
<protein>
    <submittedName>
        <fullName evidence="4">Uncharacterized protein</fullName>
    </submittedName>
</protein>
<dbReference type="InterPro" id="IPR001932">
    <property type="entry name" value="PPM-type_phosphatase-like_dom"/>
</dbReference>
<feature type="region of interest" description="Disordered" evidence="1">
    <location>
        <begin position="1005"/>
        <end position="1042"/>
    </location>
</feature>
<feature type="region of interest" description="Disordered" evidence="1">
    <location>
        <begin position="44"/>
        <end position="68"/>
    </location>
</feature>
<dbReference type="InterPro" id="IPR000719">
    <property type="entry name" value="Prot_kinase_dom"/>
</dbReference>